<evidence type="ECO:0000259" key="1">
    <source>
        <dbReference type="PROSITE" id="PS50994"/>
    </source>
</evidence>
<proteinExistence type="predicted"/>
<protein>
    <submittedName>
        <fullName evidence="2">Mu transposase C-terminal domain-containing protein</fullName>
    </submittedName>
</protein>
<reference evidence="2" key="1">
    <citation type="submission" date="2022-11" db="EMBL/GenBank/DDBJ databases">
        <title>Biodiversity and phylogenetic relationships of bacteria.</title>
        <authorList>
            <person name="Machado R.A.R."/>
            <person name="Bhat A."/>
            <person name="Loulou A."/>
            <person name="Kallel S."/>
        </authorList>
    </citation>
    <scope>NUCLEOTIDE SEQUENCE</scope>
    <source>
        <strain evidence="2">DSM 16503</strain>
    </source>
</reference>
<evidence type="ECO:0000313" key="3">
    <source>
        <dbReference type="Proteomes" id="UP001208074"/>
    </source>
</evidence>
<dbReference type="InterPro" id="IPR012337">
    <property type="entry name" value="RNaseH-like_sf"/>
</dbReference>
<dbReference type="AlphaFoldDB" id="A0AAW5VSZ2"/>
<dbReference type="RefSeq" id="WP_051316476.1">
    <property type="nucleotide sequence ID" value="NZ_JAPKNB010000006.1"/>
</dbReference>
<feature type="domain" description="Integrase catalytic" evidence="1">
    <location>
        <begin position="241"/>
        <end position="434"/>
    </location>
</feature>
<dbReference type="InterPro" id="IPR001584">
    <property type="entry name" value="Integrase_cat-core"/>
</dbReference>
<dbReference type="GO" id="GO:0015074">
    <property type="term" value="P:DNA integration"/>
    <property type="evidence" value="ECO:0007669"/>
    <property type="project" value="InterPro"/>
</dbReference>
<organism evidence="2 3">
    <name type="scientific">Alcaligenes phenolicus</name>
    <dbReference type="NCBI Taxonomy" id="232846"/>
    <lineage>
        <taxon>Bacteria</taxon>
        <taxon>Pseudomonadati</taxon>
        <taxon>Pseudomonadota</taxon>
        <taxon>Betaproteobacteria</taxon>
        <taxon>Burkholderiales</taxon>
        <taxon>Alcaligenaceae</taxon>
        <taxon>Alcaligenes</taxon>
    </lineage>
</organism>
<dbReference type="Gene3D" id="3.30.420.10">
    <property type="entry name" value="Ribonuclease H-like superfamily/Ribonuclease H"/>
    <property type="match status" value="1"/>
</dbReference>
<comment type="caution">
    <text evidence="2">The sequence shown here is derived from an EMBL/GenBank/DDBJ whole genome shotgun (WGS) entry which is preliminary data.</text>
</comment>
<dbReference type="GO" id="GO:0003676">
    <property type="term" value="F:nucleic acid binding"/>
    <property type="evidence" value="ECO:0007669"/>
    <property type="project" value="InterPro"/>
</dbReference>
<name>A0AAW5VSZ2_9BURK</name>
<sequence length="661" mass="75213">MNKSLRKDDVLRVPGEDGARWSVIDPKPRDGWIKIFDYEEHKETYQPINSINQLIVAGKIVLDRKFAPVISPAAQGDPILQERLARAMEQINIIEDIQKSFNLTFSEAYKMARESELEGSCLSRATLYRYARNKRNGLPLLRGSKNKGNRTPRYGAGVSELVMELANNVYLQRESRFTMKNLVDYVNDEASGNGLISKTQSISGKYVKRCLRSNGVVDPERARMNPKLVPAAKSIASARIMLQTPFERIEQDAVHLPFILNTQHGPTSNVYLIHSIDCCTSMPVGWQMVMGAPSESDGLRCVQSILFPKKDVLREFGVDSSFDVYGTPHQLVFDNGPETRGERMRKLTTLGIDIKHCKSRHAHGKPFIERLNRSLKEALQILPGSTRFDNKDGQRDPIELGEPLMDVEEFERWIVGWYYKDWANTPLERLRHTDFHNTEKPGDTPWSRWKQITEDLATPLPMSPSLTEWRMALYEHHERKLSRKTGITVHGGFSYRGPALPYLVERHGENTVKVLVNPDDYRQIFVCDGQDRPLVPLTEQYVDETTPAHTFNEIKNLRAMKRASNEGEDEAKRFRQEVRKFALSSPGKTTGKKKGRSMMNQEVTGAIKQASAVRRAADAPLLGFPKDPMDNDDSPFLEVETSFDELAALPVYDRMSGEEFK</sequence>
<dbReference type="PROSITE" id="PS50994">
    <property type="entry name" value="INTEGRASE"/>
    <property type="match status" value="1"/>
</dbReference>
<gene>
    <name evidence="2" type="ORF">OSH02_09840</name>
</gene>
<dbReference type="SUPFAM" id="SSF53098">
    <property type="entry name" value="Ribonuclease H-like"/>
    <property type="match status" value="1"/>
</dbReference>
<dbReference type="EMBL" id="JAPKNB010000006">
    <property type="protein sequence ID" value="MCX5565667.1"/>
    <property type="molecule type" value="Genomic_DNA"/>
</dbReference>
<accession>A0AAW5VSZ2</accession>
<dbReference type="InterPro" id="IPR036397">
    <property type="entry name" value="RNaseH_sf"/>
</dbReference>
<evidence type="ECO:0000313" key="2">
    <source>
        <dbReference type="EMBL" id="MCX5565667.1"/>
    </source>
</evidence>
<dbReference type="Proteomes" id="UP001208074">
    <property type="component" value="Unassembled WGS sequence"/>
</dbReference>